<keyword evidence="2" id="KW-1185">Reference proteome</keyword>
<dbReference type="RefSeq" id="WP_345255215.1">
    <property type="nucleotide sequence ID" value="NZ_BAABGY010000007.1"/>
</dbReference>
<proteinExistence type="predicted"/>
<dbReference type="Proteomes" id="UP001501725">
    <property type="component" value="Unassembled WGS sequence"/>
</dbReference>
<reference evidence="2" key="1">
    <citation type="journal article" date="2019" name="Int. J. Syst. Evol. Microbiol.">
        <title>The Global Catalogue of Microorganisms (GCM) 10K type strain sequencing project: providing services to taxonomists for standard genome sequencing and annotation.</title>
        <authorList>
            <consortium name="The Broad Institute Genomics Platform"/>
            <consortium name="The Broad Institute Genome Sequencing Center for Infectious Disease"/>
            <person name="Wu L."/>
            <person name="Ma J."/>
        </authorList>
    </citation>
    <scope>NUCLEOTIDE SEQUENCE [LARGE SCALE GENOMIC DNA]</scope>
    <source>
        <strain evidence="2">JCM 17919</strain>
    </source>
</reference>
<protein>
    <submittedName>
        <fullName evidence="1">Uncharacterized protein</fullName>
    </submittedName>
</protein>
<gene>
    <name evidence="1" type="ORF">GCM10023184_18010</name>
</gene>
<evidence type="ECO:0000313" key="1">
    <source>
        <dbReference type="EMBL" id="GAA4328239.1"/>
    </source>
</evidence>
<name>A0ABP8GQF5_9BACT</name>
<accession>A0ABP8GQF5</accession>
<sequence length="57" mass="6458">MKRLFEVDGHEATLGEIISANYDGMDKEDLARLADAIDELEVGQVLREWSIPITRVK</sequence>
<organism evidence="1 2">
    <name type="scientific">Flaviaesturariibacter amylovorans</name>
    <dbReference type="NCBI Taxonomy" id="1084520"/>
    <lineage>
        <taxon>Bacteria</taxon>
        <taxon>Pseudomonadati</taxon>
        <taxon>Bacteroidota</taxon>
        <taxon>Chitinophagia</taxon>
        <taxon>Chitinophagales</taxon>
        <taxon>Chitinophagaceae</taxon>
        <taxon>Flaviaestuariibacter</taxon>
    </lineage>
</organism>
<comment type="caution">
    <text evidence="1">The sequence shown here is derived from an EMBL/GenBank/DDBJ whole genome shotgun (WGS) entry which is preliminary data.</text>
</comment>
<dbReference type="EMBL" id="BAABGY010000007">
    <property type="protein sequence ID" value="GAA4328239.1"/>
    <property type="molecule type" value="Genomic_DNA"/>
</dbReference>
<evidence type="ECO:0000313" key="2">
    <source>
        <dbReference type="Proteomes" id="UP001501725"/>
    </source>
</evidence>